<accession>A0A2U3EJ71</accession>
<evidence type="ECO:0000313" key="3">
    <source>
        <dbReference type="Proteomes" id="UP000245956"/>
    </source>
</evidence>
<protein>
    <submittedName>
        <fullName evidence="2">Uncharacterized protein</fullName>
    </submittedName>
</protein>
<organism evidence="2 3">
    <name type="scientific">Purpureocillium lilacinum</name>
    <name type="common">Paecilomyces lilacinus</name>
    <dbReference type="NCBI Taxonomy" id="33203"/>
    <lineage>
        <taxon>Eukaryota</taxon>
        <taxon>Fungi</taxon>
        <taxon>Dikarya</taxon>
        <taxon>Ascomycota</taxon>
        <taxon>Pezizomycotina</taxon>
        <taxon>Sordariomycetes</taxon>
        <taxon>Hypocreomycetidae</taxon>
        <taxon>Hypocreales</taxon>
        <taxon>Ophiocordycipitaceae</taxon>
        <taxon>Purpureocillium</taxon>
    </lineage>
</organism>
<evidence type="ECO:0000313" key="2">
    <source>
        <dbReference type="EMBL" id="PWI74551.1"/>
    </source>
</evidence>
<proteinExistence type="predicted"/>
<reference evidence="2 3" key="1">
    <citation type="journal article" date="2016" name="Front. Microbiol.">
        <title>Genome and transcriptome sequences reveal the specific parasitism of the nematophagous Purpureocillium lilacinum 36-1.</title>
        <authorList>
            <person name="Xie J."/>
            <person name="Li S."/>
            <person name="Mo C."/>
            <person name="Xiao X."/>
            <person name="Peng D."/>
            <person name="Wang G."/>
            <person name="Xiao Y."/>
        </authorList>
    </citation>
    <scope>NUCLEOTIDE SEQUENCE [LARGE SCALE GENOMIC DNA]</scope>
    <source>
        <strain evidence="2 3">36-1</strain>
    </source>
</reference>
<gene>
    <name evidence="2" type="ORF">PCL_07865</name>
</gene>
<comment type="caution">
    <text evidence="2">The sequence shown here is derived from an EMBL/GenBank/DDBJ whole genome shotgun (WGS) entry which is preliminary data.</text>
</comment>
<feature type="region of interest" description="Disordered" evidence="1">
    <location>
        <begin position="1"/>
        <end position="121"/>
    </location>
</feature>
<feature type="region of interest" description="Disordered" evidence="1">
    <location>
        <begin position="268"/>
        <end position="296"/>
    </location>
</feature>
<evidence type="ECO:0000256" key="1">
    <source>
        <dbReference type="SAM" id="MobiDB-lite"/>
    </source>
</evidence>
<dbReference type="EMBL" id="LCWV01000003">
    <property type="protein sequence ID" value="PWI74551.1"/>
    <property type="molecule type" value="Genomic_DNA"/>
</dbReference>
<feature type="compositionally biased region" description="Low complexity" evidence="1">
    <location>
        <begin position="12"/>
        <end position="30"/>
    </location>
</feature>
<feature type="compositionally biased region" description="Pro residues" evidence="1">
    <location>
        <begin position="62"/>
        <end position="73"/>
    </location>
</feature>
<dbReference type="AlphaFoldDB" id="A0A2U3EJ71"/>
<name>A0A2U3EJ71_PURLI</name>
<dbReference type="Proteomes" id="UP000245956">
    <property type="component" value="Unassembled WGS sequence"/>
</dbReference>
<feature type="compositionally biased region" description="Basic residues" evidence="1">
    <location>
        <begin position="1"/>
        <end position="11"/>
    </location>
</feature>
<sequence>MHKHKHAHARTHAPGAAPTHAHTHTWTFTHSHTRGQTDTPRTPARCPTFPIGHWPSSQPAPAIRPPVAPPHPPLSRRSSPPSPPPPRPSAAAAIHPSTQPFAPLEATEPPKPPPPRQDGRFLLLLSGKSHSTHTTHALCAIPAILARRNPHPPSRLPSWVLGLGPAAGDWRLATGHPSTIGLPAIPPICLSFGAAPLSVNCATAASLSPSHSRLSLSCNSLGRHHASPWLLNLDGLAAFCLPHHRLLVRTSALLLLLLGDRRRQPGLALDGHPLDSAINGPSSPAPDVKPPERTAPCTTTGCGVREAIAPSRLCVLRSHCLDSCEFSPPRPPANRPSGHPSSP</sequence>